<evidence type="ECO:0008006" key="7">
    <source>
        <dbReference type="Google" id="ProtNLM"/>
    </source>
</evidence>
<feature type="region of interest" description="Disordered" evidence="4">
    <location>
        <begin position="403"/>
        <end position="427"/>
    </location>
</feature>
<feature type="compositionally biased region" description="Polar residues" evidence="4">
    <location>
        <begin position="943"/>
        <end position="955"/>
    </location>
</feature>
<keyword evidence="2" id="KW-0547">Nucleotide-binding</keyword>
<gene>
    <name evidence="5" type="ORF">RUM43_002226</name>
</gene>
<dbReference type="InterPro" id="IPR004344">
    <property type="entry name" value="TTL/TTLL_fam"/>
</dbReference>
<dbReference type="EMBL" id="JAWJWE010000036">
    <property type="protein sequence ID" value="KAK6628414.1"/>
    <property type="molecule type" value="Genomic_DNA"/>
</dbReference>
<evidence type="ECO:0000256" key="3">
    <source>
        <dbReference type="ARBA" id="ARBA00022840"/>
    </source>
</evidence>
<feature type="region of interest" description="Disordered" evidence="4">
    <location>
        <begin position="1013"/>
        <end position="1054"/>
    </location>
</feature>
<dbReference type="Gene3D" id="3.30.470.20">
    <property type="entry name" value="ATP-grasp fold, B domain"/>
    <property type="match status" value="1"/>
</dbReference>
<feature type="compositionally biased region" description="Low complexity" evidence="4">
    <location>
        <begin position="370"/>
        <end position="384"/>
    </location>
</feature>
<dbReference type="Pfam" id="PF03133">
    <property type="entry name" value="TTL"/>
    <property type="match status" value="1"/>
</dbReference>
<evidence type="ECO:0000313" key="6">
    <source>
        <dbReference type="Proteomes" id="UP001372834"/>
    </source>
</evidence>
<feature type="region of interest" description="Disordered" evidence="4">
    <location>
        <begin position="943"/>
        <end position="999"/>
    </location>
</feature>
<evidence type="ECO:0000256" key="1">
    <source>
        <dbReference type="ARBA" id="ARBA00022598"/>
    </source>
</evidence>
<dbReference type="PANTHER" id="PTHR12241:SF162">
    <property type="entry name" value="TUBULIN MONOGLUTAMYLASE TTLL4"/>
    <property type="match status" value="1"/>
</dbReference>
<sequence>MSESLKGTDTVGNGLVLGMDSPIDSCNCERSGPGCKGQNRSCQPTWCPVCDRNKVKRRCQSEGLYQEGDPLKELNWCCDRGCDLLNRSSKYSQIKKTELELNEKKINYSGDNDLEGGDNCYGLHRKHYSKFPKEKLEPDGSNQLQASGCDLTPSTEVTKSQRNHCYHDISPERCKSSTDHQKHSKVLKYPSSGDYHDKTLSCTHSPEREKALKEMREIYIKEMEILRSKLNLLKDGMASDGKRMRQRSESEPGFTELPGGVPKRARDNSPKMKMACRKLPMSPNLHHSLQKLSVKQSVPFQRESKSLSPSSIEHLEKKESHILELARERLSAMRNIKELTLNEYEEDPNDSICEENKVETEVNSDDDNESLTSNSSTASSDSNTPIKVGECLGSITLSEVPQSDLKESKCSNEEPEPVPNCKESSQKLSDETEVFRTSLFPNVPPYVKFFMHDLKGPTLPFDIRRHLKWKLSSITPIIIRKTLLNSGFKLVRKSNDWTGQWGKHMKSFVFKTLKDFQKLNHFPGTFQIGRKDRLWKNMYRLMVKFGKKEFGFIPKTYILPHDRKLLRTAWEKAAGPGKGQWIIKPPAAARGTGIKVVHRWGQIPKKRSLIVQKYIAQPYLINGSKFDLRLYVLMTSIHPLRIYLYDDGLVRFASVKYSDDVECLSNRFMHLTNYSINKLSTQYQVNADASSCHGHKWSLKSLWTYLSNQGVNVKALRKNLTDLVIKTIISGESNINMLSKNNLPSRYCSYELFGIDVLLDHTLKPWLLEVNISPSLHSASPLDLAVKGPLVKELLNIAGFQVPAKLTKEQEDTFLNAYELQDDTHTFCYDKRLYWTNLSKEEKAKQESFHNSTRDEYMNTILEKLTPDDVRHLVQFEDELTQLCRFEKIFPTSHTHSYHHFFEGPRYYNMLLDAWETKFYKNRNDGIQILSSLCHEKFHLNVPSNAKSSPSQNELNRLPEAENEVKDGKDESEEEPSEYEKGETEVPESPPRYPSPPLPRSAVIRAMLSKSKGSKAAVVSKPMGFSTNLPSRRPRTPVTGLKSSPTSVKEDTGLTETQVPLNETCIKVLAEMRQNGLKFGSDSKQEKMKQFANCKLENSIINESLTNGKNVLSPSKHIHNACIKMNTSS</sequence>
<dbReference type="PROSITE" id="PS51221">
    <property type="entry name" value="TTL"/>
    <property type="match status" value="1"/>
</dbReference>
<evidence type="ECO:0000313" key="5">
    <source>
        <dbReference type="EMBL" id="KAK6628414.1"/>
    </source>
</evidence>
<dbReference type="GO" id="GO:0036064">
    <property type="term" value="C:ciliary basal body"/>
    <property type="evidence" value="ECO:0007669"/>
    <property type="project" value="TreeGrafter"/>
</dbReference>
<dbReference type="GO" id="GO:0015631">
    <property type="term" value="F:tubulin binding"/>
    <property type="evidence" value="ECO:0007669"/>
    <property type="project" value="TreeGrafter"/>
</dbReference>
<feature type="region of interest" description="Disordered" evidence="4">
    <location>
        <begin position="358"/>
        <end position="386"/>
    </location>
</feature>
<feature type="region of interest" description="Disordered" evidence="4">
    <location>
        <begin position="238"/>
        <end position="270"/>
    </location>
</feature>
<keyword evidence="1" id="KW-0436">Ligase</keyword>
<protein>
    <recommendedName>
        <fullName evidence="7">Tubulin polyglutamylase TTLL4</fullName>
    </recommendedName>
</protein>
<dbReference type="AlphaFoldDB" id="A0AAN8NYI5"/>
<reference evidence="5 6" key="1">
    <citation type="submission" date="2023-10" db="EMBL/GenBank/DDBJ databases">
        <title>Genomes of two closely related lineages of the louse Polyplax serrata with different host specificities.</title>
        <authorList>
            <person name="Martinu J."/>
            <person name="Tarabai H."/>
            <person name="Stefka J."/>
            <person name="Hypsa V."/>
        </authorList>
    </citation>
    <scope>NUCLEOTIDE SEQUENCE [LARGE SCALE GENOMIC DNA]</scope>
    <source>
        <strain evidence="5">HR10_N</strain>
    </source>
</reference>
<proteinExistence type="predicted"/>
<accession>A0AAN8NYI5</accession>
<dbReference type="Proteomes" id="UP001372834">
    <property type="component" value="Unassembled WGS sequence"/>
</dbReference>
<dbReference type="PANTHER" id="PTHR12241">
    <property type="entry name" value="TUBULIN POLYGLUTAMYLASE"/>
    <property type="match status" value="1"/>
</dbReference>
<evidence type="ECO:0000256" key="4">
    <source>
        <dbReference type="SAM" id="MobiDB-lite"/>
    </source>
</evidence>
<comment type="caution">
    <text evidence="5">The sequence shown here is derived from an EMBL/GenBank/DDBJ whole genome shotgun (WGS) entry which is preliminary data.</text>
</comment>
<feature type="compositionally biased region" description="Pro residues" evidence="4">
    <location>
        <begin position="988"/>
        <end position="999"/>
    </location>
</feature>
<dbReference type="GO" id="GO:0005524">
    <property type="term" value="F:ATP binding"/>
    <property type="evidence" value="ECO:0007669"/>
    <property type="project" value="UniProtKB-KW"/>
</dbReference>
<dbReference type="SUPFAM" id="SSF56059">
    <property type="entry name" value="Glutathione synthetase ATP-binding domain-like"/>
    <property type="match status" value="1"/>
</dbReference>
<dbReference type="GO" id="GO:0000226">
    <property type="term" value="P:microtubule cytoskeleton organization"/>
    <property type="evidence" value="ECO:0007669"/>
    <property type="project" value="TreeGrafter"/>
</dbReference>
<feature type="compositionally biased region" description="Basic and acidic residues" evidence="4">
    <location>
        <begin position="240"/>
        <end position="250"/>
    </location>
</feature>
<keyword evidence="3" id="KW-0067">ATP-binding</keyword>
<dbReference type="GO" id="GO:0070740">
    <property type="term" value="F:tubulin-glutamic acid ligase activity"/>
    <property type="evidence" value="ECO:0007669"/>
    <property type="project" value="TreeGrafter"/>
</dbReference>
<feature type="compositionally biased region" description="Basic and acidic residues" evidence="4">
    <location>
        <begin position="957"/>
        <end position="969"/>
    </location>
</feature>
<evidence type="ECO:0000256" key="2">
    <source>
        <dbReference type="ARBA" id="ARBA00022741"/>
    </source>
</evidence>
<organism evidence="5 6">
    <name type="scientific">Polyplax serrata</name>
    <name type="common">Common mouse louse</name>
    <dbReference type="NCBI Taxonomy" id="468196"/>
    <lineage>
        <taxon>Eukaryota</taxon>
        <taxon>Metazoa</taxon>
        <taxon>Ecdysozoa</taxon>
        <taxon>Arthropoda</taxon>
        <taxon>Hexapoda</taxon>
        <taxon>Insecta</taxon>
        <taxon>Pterygota</taxon>
        <taxon>Neoptera</taxon>
        <taxon>Paraneoptera</taxon>
        <taxon>Psocodea</taxon>
        <taxon>Troctomorpha</taxon>
        <taxon>Phthiraptera</taxon>
        <taxon>Anoplura</taxon>
        <taxon>Polyplacidae</taxon>
        <taxon>Polyplax</taxon>
    </lineage>
</organism>
<name>A0AAN8NYI5_POLSC</name>